<accession>W6Y960</accession>
<dbReference type="KEGG" id="bze:COCCADRAFT_100100"/>
<evidence type="ECO:0000313" key="2">
    <source>
        <dbReference type="Proteomes" id="UP000053841"/>
    </source>
</evidence>
<proteinExistence type="predicted"/>
<name>W6Y960_COCC2</name>
<sequence>GMGNFFSKAETSRCRDGDGWSWELWISAMYVCVWTPRWEIDVGDGQAGWDLHCGCGER</sequence>
<dbReference type="HOGENOM" id="CLU_2984416_0_0_1"/>
<organism evidence="1 2">
    <name type="scientific">Cochliobolus carbonum (strain 26-R-13)</name>
    <name type="common">Maize leaf spot fungus</name>
    <name type="synonym">Bipolaris zeicola</name>
    <dbReference type="NCBI Taxonomy" id="930089"/>
    <lineage>
        <taxon>Eukaryota</taxon>
        <taxon>Fungi</taxon>
        <taxon>Dikarya</taxon>
        <taxon>Ascomycota</taxon>
        <taxon>Pezizomycotina</taxon>
        <taxon>Dothideomycetes</taxon>
        <taxon>Pleosporomycetidae</taxon>
        <taxon>Pleosporales</taxon>
        <taxon>Pleosporineae</taxon>
        <taxon>Pleosporaceae</taxon>
        <taxon>Bipolaris</taxon>
    </lineage>
</organism>
<dbReference type="EMBL" id="KI964647">
    <property type="protein sequence ID" value="EUC31919.1"/>
    <property type="molecule type" value="Genomic_DNA"/>
</dbReference>
<keyword evidence="2" id="KW-1185">Reference proteome</keyword>
<gene>
    <name evidence="1" type="ORF">COCCADRAFT_100100</name>
</gene>
<dbReference type="Proteomes" id="UP000053841">
    <property type="component" value="Unassembled WGS sequence"/>
</dbReference>
<evidence type="ECO:0000313" key="1">
    <source>
        <dbReference type="EMBL" id="EUC31919.1"/>
    </source>
</evidence>
<feature type="non-terminal residue" evidence="1">
    <location>
        <position position="1"/>
    </location>
</feature>
<reference evidence="1 2" key="1">
    <citation type="journal article" date="2013" name="PLoS Genet.">
        <title>Comparative genome structure, secondary metabolite, and effector coding capacity across Cochliobolus pathogens.</title>
        <authorList>
            <person name="Condon B.J."/>
            <person name="Leng Y."/>
            <person name="Wu D."/>
            <person name="Bushley K.E."/>
            <person name="Ohm R.A."/>
            <person name="Otillar R."/>
            <person name="Martin J."/>
            <person name="Schackwitz W."/>
            <person name="Grimwood J."/>
            <person name="MohdZainudin N."/>
            <person name="Xue C."/>
            <person name="Wang R."/>
            <person name="Manning V.A."/>
            <person name="Dhillon B."/>
            <person name="Tu Z.J."/>
            <person name="Steffenson B.J."/>
            <person name="Salamov A."/>
            <person name="Sun H."/>
            <person name="Lowry S."/>
            <person name="LaButti K."/>
            <person name="Han J."/>
            <person name="Copeland A."/>
            <person name="Lindquist E."/>
            <person name="Barry K."/>
            <person name="Schmutz J."/>
            <person name="Baker S.E."/>
            <person name="Ciuffetti L.M."/>
            <person name="Grigoriev I.V."/>
            <person name="Zhong S."/>
            <person name="Turgeon B.G."/>
        </authorList>
    </citation>
    <scope>NUCLEOTIDE SEQUENCE [LARGE SCALE GENOMIC DNA]</scope>
    <source>
        <strain evidence="1 2">26-R-13</strain>
    </source>
</reference>
<dbReference type="GeneID" id="19142078"/>
<dbReference type="RefSeq" id="XP_007713791.1">
    <property type="nucleotide sequence ID" value="XM_007715601.1"/>
</dbReference>
<dbReference type="AlphaFoldDB" id="W6Y960"/>
<protein>
    <submittedName>
        <fullName evidence="1">Uncharacterized protein</fullName>
    </submittedName>
</protein>